<feature type="transmembrane region" description="Helical" evidence="1">
    <location>
        <begin position="46"/>
        <end position="75"/>
    </location>
</feature>
<dbReference type="RefSeq" id="WP_169362973.1">
    <property type="nucleotide sequence ID" value="NZ_JAAVJL010000001.1"/>
</dbReference>
<feature type="transmembrane region" description="Helical" evidence="1">
    <location>
        <begin position="81"/>
        <end position="100"/>
    </location>
</feature>
<reference evidence="2 3" key="1">
    <citation type="submission" date="2020-03" db="EMBL/GenBank/DDBJ databases">
        <title>Draft Genome Sequence of 2-Methylisoborneol Producing Pseudanabaena yagii Strain GIHE-NHR1 Isolated from North Han River in South Korea.</title>
        <authorList>
            <person name="Jeong J."/>
        </authorList>
    </citation>
    <scope>NUCLEOTIDE SEQUENCE [LARGE SCALE GENOMIC DNA]</scope>
    <source>
        <strain evidence="2 3">GIHE-NHR1</strain>
    </source>
</reference>
<sequence>MALKIGRVEVGLRLLVSFTTIAIAYGYLGSYISTLITDRNYPIASLLLGLAVAGIFAIPQSLGGLLAAIASVIIVYWQASLIPSLITLGVCLVLYWLGFADVGYSAEPDKKLSIIEILSTIVTFALSIAFTISLFQIPSSWIASLAIGLLAATITLIGKQIQYLELSTIKNFIILGILTSSSLAIGFAIRAIFYTPKPTDFL</sequence>
<keyword evidence="1" id="KW-0812">Transmembrane</keyword>
<keyword evidence="1" id="KW-0472">Membrane</keyword>
<keyword evidence="1" id="KW-1133">Transmembrane helix</keyword>
<evidence type="ECO:0000256" key="1">
    <source>
        <dbReference type="SAM" id="Phobius"/>
    </source>
</evidence>
<dbReference type="EMBL" id="JAAVJL010000001">
    <property type="protein sequence ID" value="NMF58022.1"/>
    <property type="molecule type" value="Genomic_DNA"/>
</dbReference>
<feature type="transmembrane region" description="Helical" evidence="1">
    <location>
        <begin position="12"/>
        <end position="34"/>
    </location>
</feature>
<organism evidence="2 3">
    <name type="scientific">Pseudanabaena yagii GIHE-NHR1</name>
    <dbReference type="NCBI Taxonomy" id="2722753"/>
    <lineage>
        <taxon>Bacteria</taxon>
        <taxon>Bacillati</taxon>
        <taxon>Cyanobacteriota</taxon>
        <taxon>Cyanophyceae</taxon>
        <taxon>Pseudanabaenales</taxon>
        <taxon>Pseudanabaenaceae</taxon>
        <taxon>Pseudanabaena</taxon>
        <taxon>Pseudanabaena yagii</taxon>
    </lineage>
</organism>
<protein>
    <submittedName>
        <fullName evidence="2">Uncharacterized protein</fullName>
    </submittedName>
</protein>
<dbReference type="Proteomes" id="UP000738376">
    <property type="component" value="Unassembled WGS sequence"/>
</dbReference>
<feature type="transmembrane region" description="Helical" evidence="1">
    <location>
        <begin position="141"/>
        <end position="159"/>
    </location>
</feature>
<gene>
    <name evidence="2" type="ORF">HC246_08295</name>
</gene>
<evidence type="ECO:0000313" key="2">
    <source>
        <dbReference type="EMBL" id="NMF58022.1"/>
    </source>
</evidence>
<feature type="transmembrane region" description="Helical" evidence="1">
    <location>
        <begin position="171"/>
        <end position="193"/>
    </location>
</feature>
<keyword evidence="3" id="KW-1185">Reference proteome</keyword>
<proteinExistence type="predicted"/>
<feature type="transmembrane region" description="Helical" evidence="1">
    <location>
        <begin position="112"/>
        <end position="135"/>
    </location>
</feature>
<name>A0ABX1LPG3_9CYAN</name>
<comment type="caution">
    <text evidence="2">The sequence shown here is derived from an EMBL/GenBank/DDBJ whole genome shotgun (WGS) entry which is preliminary data.</text>
</comment>
<evidence type="ECO:0000313" key="3">
    <source>
        <dbReference type="Proteomes" id="UP000738376"/>
    </source>
</evidence>
<accession>A0ABX1LPG3</accession>